<dbReference type="PROSITE" id="PS50902">
    <property type="entry name" value="FLAVODOXIN_LIKE"/>
    <property type="match status" value="1"/>
</dbReference>
<dbReference type="EMBL" id="CAXAMN010025694">
    <property type="protein sequence ID" value="CAK9097090.1"/>
    <property type="molecule type" value="Genomic_DNA"/>
</dbReference>
<evidence type="ECO:0000313" key="3">
    <source>
        <dbReference type="EMBL" id="CAK9097090.1"/>
    </source>
</evidence>
<dbReference type="SUPFAM" id="SSF52218">
    <property type="entry name" value="Flavoproteins"/>
    <property type="match status" value="1"/>
</dbReference>
<gene>
    <name evidence="2" type="ORF">CCMP2556_LOCUS45755</name>
    <name evidence="3" type="ORF">CCMP2556_LOCUS46119</name>
</gene>
<proteinExistence type="predicted"/>
<evidence type="ECO:0000313" key="2">
    <source>
        <dbReference type="EMBL" id="CAK9096211.1"/>
    </source>
</evidence>
<protein>
    <recommendedName>
        <fullName evidence="1">Flavodoxin-like domain-containing protein</fullName>
    </recommendedName>
</protein>
<evidence type="ECO:0000313" key="4">
    <source>
        <dbReference type="Proteomes" id="UP001642484"/>
    </source>
</evidence>
<organism evidence="3 4">
    <name type="scientific">Durusdinium trenchii</name>
    <dbReference type="NCBI Taxonomy" id="1381693"/>
    <lineage>
        <taxon>Eukaryota</taxon>
        <taxon>Sar</taxon>
        <taxon>Alveolata</taxon>
        <taxon>Dinophyceae</taxon>
        <taxon>Suessiales</taxon>
        <taxon>Symbiodiniaceae</taxon>
        <taxon>Durusdinium</taxon>
    </lineage>
</organism>
<dbReference type="EMBL" id="CAXAMN010025583">
    <property type="protein sequence ID" value="CAK9096211.1"/>
    <property type="molecule type" value="Genomic_DNA"/>
</dbReference>
<evidence type="ECO:0000259" key="1">
    <source>
        <dbReference type="PROSITE" id="PS50902"/>
    </source>
</evidence>
<dbReference type="InterPro" id="IPR008254">
    <property type="entry name" value="Flavodoxin/NO_synth"/>
</dbReference>
<keyword evidence="4" id="KW-1185">Reference proteome</keyword>
<sequence>MKVNEIKSSKGLQLQPVTVLSSDAQGLANDWADMIEQKLSYLGYPVRRGSVDCFHVPALEAEDMVVFCLDSACGDFLEELLEQCDALDLSSLRYSIFGVNLPDFPVAQMASATNDLLDRMGTKQMIPTRLGEVFLVQDQCQEYPLGFLEWLRELLPATRLAQAEVAQAARITKPARRARRKRAWRARVRRAAENKKLKMICRAVMLVKSLKMNSWGVSSHESASEADCSSEGSSMGLSMPRAVGEYLERRKSFPQSRVEQQGGLQRTEFEIFCADLGAAEAQLRRMRWVKLIAKAMLHLEADGVD</sequence>
<feature type="domain" description="Flavodoxin-like" evidence="1">
    <location>
        <begin position="17"/>
        <end position="155"/>
    </location>
</feature>
<dbReference type="InterPro" id="IPR029039">
    <property type="entry name" value="Flavoprotein-like_sf"/>
</dbReference>
<accession>A0ABP0RC07</accession>
<comment type="caution">
    <text evidence="3">The sequence shown here is derived from an EMBL/GenBank/DDBJ whole genome shotgun (WGS) entry which is preliminary data.</text>
</comment>
<dbReference type="Gene3D" id="3.40.50.360">
    <property type="match status" value="1"/>
</dbReference>
<reference evidence="3 4" key="1">
    <citation type="submission" date="2024-02" db="EMBL/GenBank/DDBJ databases">
        <authorList>
            <person name="Chen Y."/>
            <person name="Shah S."/>
            <person name="Dougan E. K."/>
            <person name="Thang M."/>
            <person name="Chan C."/>
        </authorList>
    </citation>
    <scope>NUCLEOTIDE SEQUENCE [LARGE SCALE GENOMIC DNA]</scope>
</reference>
<dbReference type="Proteomes" id="UP001642484">
    <property type="component" value="Unassembled WGS sequence"/>
</dbReference>
<name>A0ABP0RC07_9DINO</name>